<reference evidence="2 3" key="1">
    <citation type="submission" date="2022-06" db="EMBL/GenBank/DDBJ databases">
        <authorList>
            <person name="Jeon C.O."/>
        </authorList>
    </citation>
    <scope>NUCLEOTIDE SEQUENCE [LARGE SCALE GENOMIC DNA]</scope>
    <source>
        <strain evidence="2 3">KCTC 13943</strain>
    </source>
</reference>
<organism evidence="2 3">
    <name type="scientific">Neobacillus pocheonensis</name>
    <dbReference type="NCBI Taxonomy" id="363869"/>
    <lineage>
        <taxon>Bacteria</taxon>
        <taxon>Bacillati</taxon>
        <taxon>Bacillota</taxon>
        <taxon>Bacilli</taxon>
        <taxon>Bacillales</taxon>
        <taxon>Bacillaceae</taxon>
        <taxon>Neobacillus</taxon>
    </lineage>
</organism>
<protein>
    <submittedName>
        <fullName evidence="2">Uncharacterized protein</fullName>
    </submittedName>
</protein>
<accession>A0ABT0W8X4</accession>
<keyword evidence="1" id="KW-1133">Transmembrane helix</keyword>
<dbReference type="Proteomes" id="UP001523262">
    <property type="component" value="Unassembled WGS sequence"/>
</dbReference>
<feature type="transmembrane region" description="Helical" evidence="1">
    <location>
        <begin position="33"/>
        <end position="51"/>
    </location>
</feature>
<sequence>MISNLKLKLEALIEDVNMEDGITLQLFQKVTDSLFFLIKWAGIPFILYLLFEVTRL</sequence>
<proteinExistence type="predicted"/>
<comment type="caution">
    <text evidence="2">The sequence shown here is derived from an EMBL/GenBank/DDBJ whole genome shotgun (WGS) entry which is preliminary data.</text>
</comment>
<evidence type="ECO:0000256" key="1">
    <source>
        <dbReference type="SAM" id="Phobius"/>
    </source>
</evidence>
<keyword evidence="3" id="KW-1185">Reference proteome</keyword>
<keyword evidence="1" id="KW-0812">Transmembrane</keyword>
<gene>
    <name evidence="2" type="ORF">NDK43_05640</name>
</gene>
<keyword evidence="1" id="KW-0472">Membrane</keyword>
<dbReference type="EMBL" id="JAMQCR010000001">
    <property type="protein sequence ID" value="MCM2531969.1"/>
    <property type="molecule type" value="Genomic_DNA"/>
</dbReference>
<evidence type="ECO:0000313" key="3">
    <source>
        <dbReference type="Proteomes" id="UP001523262"/>
    </source>
</evidence>
<name>A0ABT0W8X4_9BACI</name>
<evidence type="ECO:0000313" key="2">
    <source>
        <dbReference type="EMBL" id="MCM2531969.1"/>
    </source>
</evidence>